<feature type="transmembrane region" description="Helical" evidence="1">
    <location>
        <begin position="55"/>
        <end position="74"/>
    </location>
</feature>
<dbReference type="AlphaFoldDB" id="A0A1X1V0F4"/>
<dbReference type="Proteomes" id="UP000194000">
    <property type="component" value="Unassembled WGS sequence"/>
</dbReference>
<accession>A0A1X1V0F4</accession>
<dbReference type="EMBL" id="LQOW01000008">
    <property type="protein sequence ID" value="ORV62555.1"/>
    <property type="molecule type" value="Genomic_DNA"/>
</dbReference>
<protein>
    <submittedName>
        <fullName evidence="2">Uncharacterized protein</fullName>
    </submittedName>
</protein>
<proteinExistence type="predicted"/>
<feature type="transmembrane region" description="Helical" evidence="1">
    <location>
        <begin position="86"/>
        <end position="107"/>
    </location>
</feature>
<evidence type="ECO:0000313" key="2">
    <source>
        <dbReference type="EMBL" id="ORV62555.1"/>
    </source>
</evidence>
<keyword evidence="1" id="KW-1133">Transmembrane helix</keyword>
<evidence type="ECO:0000313" key="3">
    <source>
        <dbReference type="Proteomes" id="UP000194000"/>
    </source>
</evidence>
<gene>
    <name evidence="2" type="ORF">AWC06_09860</name>
</gene>
<dbReference type="RefSeq" id="WP_227371037.1">
    <property type="nucleotide sequence ID" value="NZ_JACKVI010000005.1"/>
</dbReference>
<feature type="transmembrane region" description="Helical" evidence="1">
    <location>
        <begin position="127"/>
        <end position="146"/>
    </location>
</feature>
<evidence type="ECO:0000256" key="1">
    <source>
        <dbReference type="SAM" id="Phobius"/>
    </source>
</evidence>
<keyword evidence="1" id="KW-0812">Transmembrane</keyword>
<organism evidence="2 3">
    <name type="scientific">Mycobacterium fragae</name>
    <dbReference type="NCBI Taxonomy" id="1260918"/>
    <lineage>
        <taxon>Bacteria</taxon>
        <taxon>Bacillati</taxon>
        <taxon>Actinomycetota</taxon>
        <taxon>Actinomycetes</taxon>
        <taxon>Mycobacteriales</taxon>
        <taxon>Mycobacteriaceae</taxon>
        <taxon>Mycobacterium</taxon>
    </lineage>
</organism>
<reference evidence="2 3" key="1">
    <citation type="submission" date="2016-01" db="EMBL/GenBank/DDBJ databases">
        <title>The new phylogeny of the genus Mycobacterium.</title>
        <authorList>
            <person name="Tarcisio F."/>
            <person name="Conor M."/>
            <person name="Antonella G."/>
            <person name="Elisabetta G."/>
            <person name="Giulia F.S."/>
            <person name="Sara T."/>
            <person name="Anna F."/>
            <person name="Clotilde B."/>
            <person name="Roberto B."/>
            <person name="Veronica D.S."/>
            <person name="Fabio R."/>
            <person name="Monica P."/>
            <person name="Olivier J."/>
            <person name="Enrico T."/>
            <person name="Nicola S."/>
        </authorList>
    </citation>
    <scope>NUCLEOTIDE SEQUENCE [LARGE SCALE GENOMIC DNA]</scope>
    <source>
        <strain evidence="2 3">DSM 45731</strain>
    </source>
</reference>
<comment type="caution">
    <text evidence="2">The sequence shown here is derived from an EMBL/GenBank/DDBJ whole genome shotgun (WGS) entry which is preliminary data.</text>
</comment>
<sequence>MSFAAIQANVAKSATAWLLIGGSVAAVISLFLTWFTVTGSALGIDIISKDVSPPAYWKLMVLLMIAGAGWLAWPFFTGARLSVQRLIGLSVVVILLAGLAVTNWYTAASESTSDDDSAVSVSPGFGLLLYLAAVVAIAVGVVRIWMSRSNTRGQAY</sequence>
<feature type="transmembrane region" description="Helical" evidence="1">
    <location>
        <begin position="16"/>
        <end position="35"/>
    </location>
</feature>
<keyword evidence="1" id="KW-0472">Membrane</keyword>
<keyword evidence="3" id="KW-1185">Reference proteome</keyword>
<name>A0A1X1V0F4_9MYCO</name>